<sequence length="155" mass="16685">MSAAHRHSHDHEDDAPASDEGMAPEGAIGTRGTRQRAAIRRVIDESPRPLLPAEILAVAQQEVPALGMATIYRNLKLLLESGAIRTVELPGAVARYESARHAHHHHFQCRRCDRVFDIHACPGDLSGLAPAGFAVEAHELTLYGVCADCGADAAR</sequence>
<dbReference type="InterPro" id="IPR036388">
    <property type="entry name" value="WH-like_DNA-bd_sf"/>
</dbReference>
<evidence type="ECO:0000256" key="7">
    <source>
        <dbReference type="PIRSR" id="PIRSR602481-1"/>
    </source>
</evidence>
<comment type="subunit">
    <text evidence="9">Homodimer.</text>
</comment>
<dbReference type="InterPro" id="IPR002481">
    <property type="entry name" value="FUR"/>
</dbReference>
<evidence type="ECO:0000256" key="6">
    <source>
        <dbReference type="ARBA" id="ARBA00023163"/>
    </source>
</evidence>
<proteinExistence type="inferred from homology"/>
<reference evidence="11 12" key="1">
    <citation type="submission" date="2018-07" db="EMBL/GenBank/DDBJ databases">
        <title>Genomic Encyclopedia of Type Strains, Phase IV (KMG-IV): sequencing the most valuable type-strain genomes for metagenomic binning, comparative biology and taxonomic classification.</title>
        <authorList>
            <person name="Goeker M."/>
        </authorList>
    </citation>
    <scope>NUCLEOTIDE SEQUENCE [LARGE SCALE GENOMIC DNA]</scope>
    <source>
        <strain evidence="11 12">DSM 21352</strain>
    </source>
</reference>
<dbReference type="InterPro" id="IPR043135">
    <property type="entry name" value="Fur_C"/>
</dbReference>
<keyword evidence="4 9" id="KW-0805">Transcription regulation</keyword>
<evidence type="ECO:0000256" key="8">
    <source>
        <dbReference type="PIRSR" id="PIRSR602481-2"/>
    </source>
</evidence>
<evidence type="ECO:0000256" key="3">
    <source>
        <dbReference type="ARBA" id="ARBA00022833"/>
    </source>
</evidence>
<comment type="subcellular location">
    <subcellularLocation>
        <location evidence="9">Cytoplasm</location>
    </subcellularLocation>
</comment>
<dbReference type="Pfam" id="PF01475">
    <property type="entry name" value="FUR"/>
    <property type="match status" value="1"/>
</dbReference>
<gene>
    <name evidence="9" type="primary">fur</name>
    <name evidence="11" type="ORF">DFR41_11517</name>
</gene>
<feature type="binding site" evidence="7">
    <location>
        <position position="109"/>
    </location>
    <ligand>
        <name>Zn(2+)</name>
        <dbReference type="ChEBI" id="CHEBI:29105"/>
    </ligand>
</feature>
<keyword evidence="5 9" id="KW-0238">DNA-binding</keyword>
<feature type="binding site" evidence="7">
    <location>
        <position position="149"/>
    </location>
    <ligand>
        <name>Zn(2+)</name>
        <dbReference type="ChEBI" id="CHEBI:29105"/>
    </ligand>
</feature>
<dbReference type="GO" id="GO:0000976">
    <property type="term" value="F:transcription cis-regulatory region binding"/>
    <property type="evidence" value="ECO:0007669"/>
    <property type="project" value="TreeGrafter"/>
</dbReference>
<evidence type="ECO:0000313" key="12">
    <source>
        <dbReference type="Proteomes" id="UP000255265"/>
    </source>
</evidence>
<feature type="binding site" evidence="7">
    <location>
        <position position="112"/>
    </location>
    <ligand>
        <name>Zn(2+)</name>
        <dbReference type="ChEBI" id="CHEBI:29105"/>
    </ligand>
</feature>
<dbReference type="EMBL" id="QQAV01000015">
    <property type="protein sequence ID" value="RDI18101.1"/>
    <property type="molecule type" value="Genomic_DNA"/>
</dbReference>
<feature type="binding site" evidence="8">
    <location>
        <position position="138"/>
    </location>
    <ligand>
        <name>Fe cation</name>
        <dbReference type="ChEBI" id="CHEBI:24875"/>
    </ligand>
</feature>
<dbReference type="GO" id="GO:1900376">
    <property type="term" value="P:regulation of secondary metabolite biosynthetic process"/>
    <property type="evidence" value="ECO:0007669"/>
    <property type="project" value="TreeGrafter"/>
</dbReference>
<feature type="binding site" evidence="8">
    <location>
        <position position="103"/>
    </location>
    <ligand>
        <name>Fe cation</name>
        <dbReference type="ChEBI" id="CHEBI:24875"/>
    </ligand>
</feature>
<organism evidence="11 12">
    <name type="scientific">Pseudacidovorax intermedius</name>
    <dbReference type="NCBI Taxonomy" id="433924"/>
    <lineage>
        <taxon>Bacteria</taxon>
        <taxon>Pseudomonadati</taxon>
        <taxon>Pseudomonadota</taxon>
        <taxon>Betaproteobacteria</taxon>
        <taxon>Burkholderiales</taxon>
        <taxon>Comamonadaceae</taxon>
        <taxon>Pseudacidovorax</taxon>
    </lineage>
</organism>
<comment type="cofactor">
    <cofactor evidence="7">
        <name>Zn(2+)</name>
        <dbReference type="ChEBI" id="CHEBI:29105"/>
    </cofactor>
    <text evidence="7">Binds 1 zinc ion per subunit.</text>
</comment>
<evidence type="ECO:0000313" key="11">
    <source>
        <dbReference type="EMBL" id="RDI18101.1"/>
    </source>
</evidence>
<protein>
    <recommendedName>
        <fullName evidence="9">Ferric uptake regulation protein</fullName>
    </recommendedName>
</protein>
<evidence type="ECO:0000256" key="2">
    <source>
        <dbReference type="ARBA" id="ARBA00022491"/>
    </source>
</evidence>
<dbReference type="GO" id="GO:0045892">
    <property type="term" value="P:negative regulation of DNA-templated transcription"/>
    <property type="evidence" value="ECO:0007669"/>
    <property type="project" value="TreeGrafter"/>
</dbReference>
<keyword evidence="2 9" id="KW-0678">Repressor</keyword>
<accession>A0A370F5K5</accession>
<evidence type="ECO:0000256" key="9">
    <source>
        <dbReference type="RuleBase" id="RU364037"/>
    </source>
</evidence>
<keyword evidence="7 9" id="KW-0479">Metal-binding</keyword>
<evidence type="ECO:0000256" key="1">
    <source>
        <dbReference type="ARBA" id="ARBA00007957"/>
    </source>
</evidence>
<comment type="caution">
    <text evidence="11">The sequence shown here is derived from an EMBL/GenBank/DDBJ whole genome shotgun (WGS) entry which is preliminary data.</text>
</comment>
<dbReference type="GO" id="GO:0008270">
    <property type="term" value="F:zinc ion binding"/>
    <property type="evidence" value="ECO:0007669"/>
    <property type="project" value="TreeGrafter"/>
</dbReference>
<keyword evidence="3 7" id="KW-0862">Zinc</keyword>
<keyword evidence="12" id="KW-1185">Reference proteome</keyword>
<dbReference type="GO" id="GO:0003700">
    <property type="term" value="F:DNA-binding transcription factor activity"/>
    <property type="evidence" value="ECO:0007669"/>
    <property type="project" value="UniProtKB-UniRule"/>
</dbReference>
<name>A0A370F5K5_9BURK</name>
<dbReference type="Gene3D" id="3.30.1490.190">
    <property type="match status" value="1"/>
</dbReference>
<dbReference type="CDD" id="cd07153">
    <property type="entry name" value="Fur_like"/>
    <property type="match status" value="1"/>
</dbReference>
<dbReference type="PANTHER" id="PTHR33202">
    <property type="entry name" value="ZINC UPTAKE REGULATION PROTEIN"/>
    <property type="match status" value="1"/>
</dbReference>
<evidence type="ECO:0000256" key="4">
    <source>
        <dbReference type="ARBA" id="ARBA00023015"/>
    </source>
</evidence>
<dbReference type="PANTHER" id="PTHR33202:SF22">
    <property type="entry name" value="HYDROGEN PEROXIDE SENSITIVE REPRESSOR"/>
    <property type="match status" value="1"/>
</dbReference>
<dbReference type="SUPFAM" id="SSF46785">
    <property type="entry name" value="Winged helix' DNA-binding domain"/>
    <property type="match status" value="1"/>
</dbReference>
<dbReference type="Gene3D" id="1.10.10.10">
    <property type="entry name" value="Winged helix-like DNA-binding domain superfamily/Winged helix DNA-binding domain"/>
    <property type="match status" value="1"/>
</dbReference>
<evidence type="ECO:0000256" key="5">
    <source>
        <dbReference type="ARBA" id="ARBA00023125"/>
    </source>
</evidence>
<keyword evidence="9" id="KW-0963">Cytoplasm</keyword>
<evidence type="ECO:0000256" key="10">
    <source>
        <dbReference type="SAM" id="MobiDB-lite"/>
    </source>
</evidence>
<dbReference type="AlphaFoldDB" id="A0A370F5K5"/>
<comment type="cofactor">
    <cofactor evidence="8">
        <name>Mn(2+)</name>
        <dbReference type="ChEBI" id="CHEBI:29035"/>
    </cofactor>
    <cofactor evidence="8">
        <name>Fe(2+)</name>
        <dbReference type="ChEBI" id="CHEBI:29033"/>
    </cofactor>
    <text evidence="8">Binds 1 Mn(2+) or Fe(2+) ion per subunit.</text>
</comment>
<feature type="binding site" evidence="7">
    <location>
        <position position="146"/>
    </location>
    <ligand>
        <name>Zn(2+)</name>
        <dbReference type="ChEBI" id="CHEBI:29105"/>
    </ligand>
</feature>
<dbReference type="GO" id="GO:0005737">
    <property type="term" value="C:cytoplasm"/>
    <property type="evidence" value="ECO:0007669"/>
    <property type="project" value="UniProtKB-SubCell"/>
</dbReference>
<keyword evidence="6 9" id="KW-0804">Transcription</keyword>
<keyword evidence="8 9" id="KW-0408">Iron</keyword>
<dbReference type="Proteomes" id="UP000255265">
    <property type="component" value="Unassembled WGS sequence"/>
</dbReference>
<comment type="similarity">
    <text evidence="1 9">Belongs to the Fur family.</text>
</comment>
<dbReference type="InterPro" id="IPR036390">
    <property type="entry name" value="WH_DNA-bd_sf"/>
</dbReference>
<dbReference type="STRING" id="433924.NS331_19810"/>
<feature type="region of interest" description="Disordered" evidence="10">
    <location>
        <begin position="1"/>
        <end position="36"/>
    </location>
</feature>